<evidence type="ECO:0000313" key="2">
    <source>
        <dbReference type="EMBL" id="TYK28014.1"/>
    </source>
</evidence>
<keyword evidence="1" id="KW-0808">Transferase</keyword>
<accession>A0A5A7VIA0</accession>
<name>A0A5A7VIA0_CUCMM</name>
<organism evidence="1 3">
    <name type="scientific">Cucumis melo var. makuwa</name>
    <name type="common">Oriental melon</name>
    <dbReference type="NCBI Taxonomy" id="1194695"/>
    <lineage>
        <taxon>Eukaryota</taxon>
        <taxon>Viridiplantae</taxon>
        <taxon>Streptophyta</taxon>
        <taxon>Embryophyta</taxon>
        <taxon>Tracheophyta</taxon>
        <taxon>Spermatophyta</taxon>
        <taxon>Magnoliopsida</taxon>
        <taxon>eudicotyledons</taxon>
        <taxon>Gunneridae</taxon>
        <taxon>Pentapetalae</taxon>
        <taxon>rosids</taxon>
        <taxon>fabids</taxon>
        <taxon>Cucurbitales</taxon>
        <taxon>Cucurbitaceae</taxon>
        <taxon>Benincaseae</taxon>
        <taxon>Cucumis</taxon>
    </lineage>
</organism>
<dbReference type="EMBL" id="SSTE01000806">
    <property type="protein sequence ID" value="KAA0066867.1"/>
    <property type="molecule type" value="Genomic_DNA"/>
</dbReference>
<dbReference type="AlphaFoldDB" id="A0A5A7VIA0"/>
<proteinExistence type="predicted"/>
<reference evidence="3 4" key="1">
    <citation type="submission" date="2019-08" db="EMBL/GenBank/DDBJ databases">
        <title>Draft genome sequences of two oriental melons (Cucumis melo L. var makuwa).</title>
        <authorList>
            <person name="Kwon S.-Y."/>
        </authorList>
    </citation>
    <scope>NUCLEOTIDE SEQUENCE [LARGE SCALE GENOMIC DNA]</scope>
    <source>
        <strain evidence="4">cv. Chang Bougi</strain>
        <strain evidence="3">cv. SW 3</strain>
        <tissue evidence="1">Leaf</tissue>
    </source>
</reference>
<dbReference type="OrthoDB" id="1939491at2759"/>
<evidence type="ECO:0000313" key="4">
    <source>
        <dbReference type="Proteomes" id="UP000321947"/>
    </source>
</evidence>
<dbReference type="GO" id="GO:0003964">
    <property type="term" value="F:RNA-directed DNA polymerase activity"/>
    <property type="evidence" value="ECO:0007669"/>
    <property type="project" value="UniProtKB-KW"/>
</dbReference>
<evidence type="ECO:0000313" key="1">
    <source>
        <dbReference type="EMBL" id="KAA0066867.1"/>
    </source>
</evidence>
<comment type="caution">
    <text evidence="1">The sequence shown here is derived from an EMBL/GenBank/DDBJ whole genome shotgun (WGS) entry which is preliminary data.</text>
</comment>
<sequence>MEGTVFHSWIRDSLLKKEGEAPQTTRDQISHTFGDVEERAWSGQTEVQILPSIELFEWNFMTPSKCSIGVEKNDQRDLDYVLVHMDEASYLGFLLGRLIPMPLAQSLVVRRSNLNVVQAKIKQWGENENSPVRLSPLVVPFLDEQIEAGSVQVEIQKVLNEYVDIMQRRPCPCGIDHEIELVPRAKPPAQNAYQMA</sequence>
<keyword evidence="1" id="KW-0695">RNA-directed DNA polymerase</keyword>
<keyword evidence="1" id="KW-0548">Nucleotidyltransferase</keyword>
<dbReference type="EMBL" id="SSTD01002424">
    <property type="protein sequence ID" value="TYK28014.1"/>
    <property type="molecule type" value="Genomic_DNA"/>
</dbReference>
<dbReference type="Proteomes" id="UP000321393">
    <property type="component" value="Unassembled WGS sequence"/>
</dbReference>
<protein>
    <submittedName>
        <fullName evidence="1">Reverse transcriptase</fullName>
    </submittedName>
</protein>
<gene>
    <name evidence="2" type="ORF">E5676_scaffold384G002590</name>
    <name evidence="1" type="ORF">E6C27_scaffold271G002700</name>
</gene>
<evidence type="ECO:0000313" key="3">
    <source>
        <dbReference type="Proteomes" id="UP000321393"/>
    </source>
</evidence>
<dbReference type="Proteomes" id="UP000321947">
    <property type="component" value="Unassembled WGS sequence"/>
</dbReference>